<name>A0A1B8SLG8_9MYCO</name>
<sequence length="76" mass="9085">MTKELAHEELWMLGPHGWVILPPHCDACRKRWREGDTATSNWLGTKHDTCPEPEHWRRRRLMRDVEKLLNYPLPDA</sequence>
<comment type="caution">
    <text evidence="1">The sequence shown here is derived from an EMBL/GenBank/DDBJ whole genome shotgun (WGS) entry which is preliminary data.</text>
</comment>
<evidence type="ECO:0000313" key="1">
    <source>
        <dbReference type="EMBL" id="OBY33533.1"/>
    </source>
</evidence>
<protein>
    <submittedName>
        <fullName evidence="1">Uncharacterized protein</fullName>
    </submittedName>
</protein>
<gene>
    <name evidence="1" type="ORF">ACT18_00965</name>
</gene>
<reference evidence="1 2" key="1">
    <citation type="submission" date="2015-06" db="EMBL/GenBank/DDBJ databases">
        <title>Genome sequence of Mycobacterium kumamotonense strain Roo.</title>
        <authorList>
            <person name="Greninger A.L."/>
            <person name="Cunningham G."/>
            <person name="Miller S."/>
        </authorList>
    </citation>
    <scope>NUCLEOTIDE SEQUENCE [LARGE SCALE GENOMIC DNA]</scope>
    <source>
        <strain evidence="1 2">Roo</strain>
    </source>
</reference>
<accession>A0A1B8SLG8</accession>
<keyword evidence="2" id="KW-1185">Reference proteome</keyword>
<organism evidence="1 2">
    <name type="scientific">Mycolicibacter kumamotonensis</name>
    <dbReference type="NCBI Taxonomy" id="354243"/>
    <lineage>
        <taxon>Bacteria</taxon>
        <taxon>Bacillati</taxon>
        <taxon>Actinomycetota</taxon>
        <taxon>Actinomycetes</taxon>
        <taxon>Mycobacteriales</taxon>
        <taxon>Mycobacteriaceae</taxon>
        <taxon>Mycolicibacter</taxon>
    </lineage>
</organism>
<dbReference type="Proteomes" id="UP000092668">
    <property type="component" value="Unassembled WGS sequence"/>
</dbReference>
<proteinExistence type="predicted"/>
<dbReference type="AlphaFoldDB" id="A0A1B8SLG8"/>
<evidence type="ECO:0000313" key="2">
    <source>
        <dbReference type="Proteomes" id="UP000092668"/>
    </source>
</evidence>
<dbReference type="OrthoDB" id="3365660at2"/>
<dbReference type="RefSeq" id="WP_065286813.1">
    <property type="nucleotide sequence ID" value="NZ_LFOE01000001.1"/>
</dbReference>
<dbReference type="EMBL" id="LFOE01000001">
    <property type="protein sequence ID" value="OBY33533.1"/>
    <property type="molecule type" value="Genomic_DNA"/>
</dbReference>